<dbReference type="InterPro" id="IPR011990">
    <property type="entry name" value="TPR-like_helical_dom_sf"/>
</dbReference>
<evidence type="ECO:0000256" key="4">
    <source>
        <dbReference type="ARBA" id="ARBA00023136"/>
    </source>
</evidence>
<feature type="domain" description="RagB/SusD" evidence="7">
    <location>
        <begin position="305"/>
        <end position="583"/>
    </location>
</feature>
<dbReference type="PROSITE" id="PS51257">
    <property type="entry name" value="PROKAR_LIPOPROTEIN"/>
    <property type="match status" value="1"/>
</dbReference>
<evidence type="ECO:0000256" key="2">
    <source>
        <dbReference type="ARBA" id="ARBA00006275"/>
    </source>
</evidence>
<feature type="signal peptide" evidence="6">
    <location>
        <begin position="1"/>
        <end position="25"/>
    </location>
</feature>
<name>A0ABP9CKU2_9FLAO</name>
<feature type="domain" description="SusD-like N-terminal" evidence="8">
    <location>
        <begin position="27"/>
        <end position="224"/>
    </location>
</feature>
<dbReference type="SUPFAM" id="SSF48452">
    <property type="entry name" value="TPR-like"/>
    <property type="match status" value="1"/>
</dbReference>
<evidence type="ECO:0000256" key="5">
    <source>
        <dbReference type="ARBA" id="ARBA00023237"/>
    </source>
</evidence>
<comment type="subcellular location">
    <subcellularLocation>
        <location evidence="1">Cell outer membrane</location>
    </subcellularLocation>
</comment>
<keyword evidence="3 6" id="KW-0732">Signal</keyword>
<sequence length="584" mass="67331">MKKKMKRLKQILISAIIIVSSSGCNNDFLDLKPQDAVSEANVWQDLNLIELYVNDRYNELPHGFPQWAGGLRMTGITDESYHMHEARFLDKYTQGGLTSGSLNMYYFNGFWLDAYSAIRNNNIFLENIALYSGEEVERVKQLTAEIRFLRAYFYTELISRYGGVPLIKETFSLDSNFDVPRASFEECVEFIVEELDLAIQDLPNKNEAVELEFGRITKGAAIGLKIRALLFDASPLFNISNDQSKWQLVSDACEELFNLSQYSLSTDYKGLFLNAMDPEVIFFKQFIDQYGFELVDVLSDFYFHYRGGHSIDEWRFPNGDGGWISENPRQEFIDQYETTSGVIPVLGYTGTNPNNLTPIINPNATNYNPGNPYQNRDPRLRYSVLYDGTVFKGRQLEFWNGGKDSRNTDVDFWWNGSVLGYGIRKSLDESWELNAGVASDQPWIYMRLAEFYLTYAEAQYHLNNFSTAVEYVNRVRSRTGVNMPPINASGDLLAKIKHERKIELAFEGNRWYDARRWMDAENDFAKDIVGVEVVRNPSNGSKSYRYFYFEGGTGKRSFPAYHYLWPIPIEEILKSNLEQNPGYN</sequence>
<keyword evidence="5" id="KW-0998">Cell outer membrane</keyword>
<dbReference type="EMBL" id="BAABJW010000003">
    <property type="protein sequence ID" value="GAA4812963.1"/>
    <property type="molecule type" value="Genomic_DNA"/>
</dbReference>
<comment type="similarity">
    <text evidence="2">Belongs to the SusD family.</text>
</comment>
<dbReference type="InterPro" id="IPR012944">
    <property type="entry name" value="SusD_RagB_dom"/>
</dbReference>
<feature type="chain" id="PRO_5046571377" evidence="6">
    <location>
        <begin position="26"/>
        <end position="584"/>
    </location>
</feature>
<comment type="caution">
    <text evidence="9">The sequence shown here is derived from an EMBL/GenBank/DDBJ whole genome shotgun (WGS) entry which is preliminary data.</text>
</comment>
<dbReference type="Pfam" id="PF07980">
    <property type="entry name" value="SusD_RagB"/>
    <property type="match status" value="1"/>
</dbReference>
<keyword evidence="4" id="KW-0472">Membrane</keyword>
<keyword evidence="10" id="KW-1185">Reference proteome</keyword>
<evidence type="ECO:0000259" key="7">
    <source>
        <dbReference type="Pfam" id="PF07980"/>
    </source>
</evidence>
<gene>
    <name evidence="9" type="ORF">GCM10023330_20700</name>
</gene>
<proteinExistence type="inferred from homology"/>
<dbReference type="Gene3D" id="1.25.40.390">
    <property type="match status" value="1"/>
</dbReference>
<accession>A0ABP9CKU2</accession>
<dbReference type="InterPro" id="IPR033985">
    <property type="entry name" value="SusD-like_N"/>
</dbReference>
<evidence type="ECO:0000313" key="10">
    <source>
        <dbReference type="Proteomes" id="UP001501433"/>
    </source>
</evidence>
<dbReference type="Pfam" id="PF14322">
    <property type="entry name" value="SusD-like_3"/>
    <property type="match status" value="1"/>
</dbReference>
<evidence type="ECO:0000313" key="9">
    <source>
        <dbReference type="EMBL" id="GAA4812963.1"/>
    </source>
</evidence>
<organism evidence="9 10">
    <name type="scientific">Litoribaculum gwangyangense</name>
    <dbReference type="NCBI Taxonomy" id="1130722"/>
    <lineage>
        <taxon>Bacteria</taxon>
        <taxon>Pseudomonadati</taxon>
        <taxon>Bacteroidota</taxon>
        <taxon>Flavobacteriia</taxon>
        <taxon>Flavobacteriales</taxon>
        <taxon>Flavobacteriaceae</taxon>
        <taxon>Litoribaculum</taxon>
    </lineage>
</organism>
<dbReference type="Proteomes" id="UP001501433">
    <property type="component" value="Unassembled WGS sequence"/>
</dbReference>
<evidence type="ECO:0000256" key="6">
    <source>
        <dbReference type="SAM" id="SignalP"/>
    </source>
</evidence>
<protein>
    <submittedName>
        <fullName evidence="9">RagB/SusD family nutrient uptake outer membrane protein</fullName>
    </submittedName>
</protein>
<evidence type="ECO:0000259" key="8">
    <source>
        <dbReference type="Pfam" id="PF14322"/>
    </source>
</evidence>
<dbReference type="CDD" id="cd08977">
    <property type="entry name" value="SusD"/>
    <property type="match status" value="1"/>
</dbReference>
<evidence type="ECO:0000256" key="1">
    <source>
        <dbReference type="ARBA" id="ARBA00004442"/>
    </source>
</evidence>
<reference evidence="10" key="1">
    <citation type="journal article" date="2019" name="Int. J. Syst. Evol. Microbiol.">
        <title>The Global Catalogue of Microorganisms (GCM) 10K type strain sequencing project: providing services to taxonomists for standard genome sequencing and annotation.</title>
        <authorList>
            <consortium name="The Broad Institute Genomics Platform"/>
            <consortium name="The Broad Institute Genome Sequencing Center for Infectious Disease"/>
            <person name="Wu L."/>
            <person name="Ma J."/>
        </authorList>
    </citation>
    <scope>NUCLEOTIDE SEQUENCE [LARGE SCALE GENOMIC DNA]</scope>
    <source>
        <strain evidence="10">JCM 18325</strain>
    </source>
</reference>
<evidence type="ECO:0000256" key="3">
    <source>
        <dbReference type="ARBA" id="ARBA00022729"/>
    </source>
</evidence>